<dbReference type="Proteomes" id="UP000276437">
    <property type="component" value="Chromosome"/>
</dbReference>
<evidence type="ECO:0000313" key="2">
    <source>
        <dbReference type="Proteomes" id="UP000276437"/>
    </source>
</evidence>
<keyword evidence="2" id="KW-1185">Reference proteome</keyword>
<dbReference type="KEGG" id="mana:MAMMFC1_04080"/>
<dbReference type="AlphaFoldDB" id="A0A348AQM0"/>
<dbReference type="RefSeq" id="WP_324332437.1">
    <property type="nucleotide sequence ID" value="NZ_AP018449.1"/>
</dbReference>
<sequence>MIACEQTNRICYCLELDEKYADVIAKRYIEQTRSANDVFLLRDSIQIKYADIEKP</sequence>
<proteinExistence type="predicted"/>
<dbReference type="EMBL" id="AP018449">
    <property type="protein sequence ID" value="BBB93368.1"/>
    <property type="molecule type" value="Genomic_DNA"/>
</dbReference>
<evidence type="ECO:0000313" key="1">
    <source>
        <dbReference type="EMBL" id="BBB93368.1"/>
    </source>
</evidence>
<gene>
    <name evidence="1" type="ORF">MAMMFC1_04080</name>
</gene>
<name>A0A348AQM0_9FIRM</name>
<accession>A0A348AQM0</accession>
<protein>
    <submittedName>
        <fullName evidence="1">Uncharacterized protein</fullName>
    </submittedName>
</protein>
<reference evidence="1 2" key="1">
    <citation type="journal article" date="2018" name="Int. J. Syst. Evol. Microbiol.">
        <title>Methylomusa anaerophila gen. nov., sp. nov., an anaerobic methanol-utilizing bacterium isolated from a microbial fuel cell.</title>
        <authorList>
            <person name="Amano N."/>
            <person name="Yamamuro A."/>
            <person name="Miyahara M."/>
            <person name="Kouzuma A."/>
            <person name="Abe T."/>
            <person name="Watanabe K."/>
        </authorList>
    </citation>
    <scope>NUCLEOTIDE SEQUENCE [LARGE SCALE GENOMIC DNA]</scope>
    <source>
        <strain evidence="1 2">MMFC1</strain>
    </source>
</reference>
<organism evidence="1 2">
    <name type="scientific">Methylomusa anaerophila</name>
    <dbReference type="NCBI Taxonomy" id="1930071"/>
    <lineage>
        <taxon>Bacteria</taxon>
        <taxon>Bacillati</taxon>
        <taxon>Bacillota</taxon>
        <taxon>Negativicutes</taxon>
        <taxon>Selenomonadales</taxon>
        <taxon>Sporomusaceae</taxon>
        <taxon>Methylomusa</taxon>
    </lineage>
</organism>